<dbReference type="PROSITE" id="PS50158">
    <property type="entry name" value="ZF_CCHC"/>
    <property type="match status" value="1"/>
</dbReference>
<reference evidence="4" key="1">
    <citation type="submission" date="2023-06" db="EMBL/GenBank/DDBJ databases">
        <title>Male Hemibagrus guttatus genome.</title>
        <authorList>
            <person name="Bian C."/>
        </authorList>
    </citation>
    <scope>NUCLEOTIDE SEQUENCE</scope>
    <source>
        <strain evidence="4">Male_cb2023</strain>
        <tissue evidence="4">Muscle</tissue>
    </source>
</reference>
<evidence type="ECO:0000256" key="1">
    <source>
        <dbReference type="PROSITE-ProRule" id="PRU00047"/>
    </source>
</evidence>
<gene>
    <name evidence="4" type="ORF">QTP70_009669</name>
</gene>
<feature type="region of interest" description="Disordered" evidence="2">
    <location>
        <begin position="1"/>
        <end position="32"/>
    </location>
</feature>
<dbReference type="Pfam" id="PF00098">
    <property type="entry name" value="zf-CCHC"/>
    <property type="match status" value="1"/>
</dbReference>
<dbReference type="Gene3D" id="4.10.60.10">
    <property type="entry name" value="Zinc finger, CCHC-type"/>
    <property type="match status" value="1"/>
</dbReference>
<evidence type="ECO:0000256" key="2">
    <source>
        <dbReference type="SAM" id="MobiDB-lite"/>
    </source>
</evidence>
<dbReference type="SUPFAM" id="SSF57756">
    <property type="entry name" value="Retrovirus zinc finger-like domains"/>
    <property type="match status" value="1"/>
</dbReference>
<feature type="region of interest" description="Disordered" evidence="2">
    <location>
        <begin position="228"/>
        <end position="277"/>
    </location>
</feature>
<sequence>MKKKKKKKKEEEMKKKKKKEEEEEEEEKKKNGTSVCLTELAGFKQSSGSSSLLPHFDESPGILAGITGVSRYFGTLCGGSMAKVDDSVYESLTRQHGVRIACNAGVEECVLVVGNTPSKKIILSNVPPFLKNDTIAKELFRYGKLVTPIRKIHMGSKAPESQNSKIASFRRRVYMVLNNGVEELDLAMKFGVDGFDYTVCVSTDSGMKCFNCGEAGHLVRACPEKVKMDGATDRQAGQTRTKVCSGDTEGDGPSVSGSPAAESVPADPPAAKPVAAASSMLDPVMTVSPAVETGLRGGNPGEPPLTRALEIEVVELQGLVESTGNRGHIEALRKKIHVLDELLDTTVQGVLVRSRFKSATEMDAPSKFFFSLEKKNGQKRFIHALRTDSGELVTDPTEIRKQTVSFYSKLYRSELAAVQEVEEDFVRNLPKMTKESAKELDRELTLKELEVALNSMQNGWSPDIDGLFQGFLLVELSGPDFAHSNDVAARIGVKSVRVVAQLLQGWRSALTSEEHLQLRDYCAGVVSPVEGPLKSRTVVSARESRYPAERKDGEEDFGKTNLRCCQSC</sequence>
<proteinExistence type="predicted"/>
<dbReference type="AlphaFoldDB" id="A0AAE0V3S9"/>
<dbReference type="InterPro" id="IPR001878">
    <property type="entry name" value="Znf_CCHC"/>
</dbReference>
<keyword evidence="1" id="KW-0863">Zinc-finger</keyword>
<dbReference type="EMBL" id="JAUCMX010000009">
    <property type="protein sequence ID" value="KAK3535352.1"/>
    <property type="molecule type" value="Genomic_DNA"/>
</dbReference>
<evidence type="ECO:0000259" key="3">
    <source>
        <dbReference type="PROSITE" id="PS50158"/>
    </source>
</evidence>
<comment type="caution">
    <text evidence="4">The sequence shown here is derived from an EMBL/GenBank/DDBJ whole genome shotgun (WGS) entry which is preliminary data.</text>
</comment>
<accession>A0AAE0V3S9</accession>
<keyword evidence="1" id="KW-0479">Metal-binding</keyword>
<organism evidence="4 5">
    <name type="scientific">Hemibagrus guttatus</name>
    <dbReference type="NCBI Taxonomy" id="175788"/>
    <lineage>
        <taxon>Eukaryota</taxon>
        <taxon>Metazoa</taxon>
        <taxon>Chordata</taxon>
        <taxon>Craniata</taxon>
        <taxon>Vertebrata</taxon>
        <taxon>Euteleostomi</taxon>
        <taxon>Actinopterygii</taxon>
        <taxon>Neopterygii</taxon>
        <taxon>Teleostei</taxon>
        <taxon>Ostariophysi</taxon>
        <taxon>Siluriformes</taxon>
        <taxon>Bagridae</taxon>
        <taxon>Hemibagrus</taxon>
    </lineage>
</organism>
<name>A0AAE0V3S9_9TELE</name>
<feature type="domain" description="CCHC-type" evidence="3">
    <location>
        <begin position="208"/>
        <end position="224"/>
    </location>
</feature>
<protein>
    <recommendedName>
        <fullName evidence="3">CCHC-type domain-containing protein</fullName>
    </recommendedName>
</protein>
<dbReference type="GO" id="GO:0003676">
    <property type="term" value="F:nucleic acid binding"/>
    <property type="evidence" value="ECO:0007669"/>
    <property type="project" value="InterPro"/>
</dbReference>
<keyword evidence="5" id="KW-1185">Reference proteome</keyword>
<dbReference type="SMART" id="SM00343">
    <property type="entry name" value="ZnF_C2HC"/>
    <property type="match status" value="1"/>
</dbReference>
<evidence type="ECO:0000313" key="5">
    <source>
        <dbReference type="Proteomes" id="UP001274896"/>
    </source>
</evidence>
<dbReference type="GO" id="GO:0008270">
    <property type="term" value="F:zinc ion binding"/>
    <property type="evidence" value="ECO:0007669"/>
    <property type="project" value="UniProtKB-KW"/>
</dbReference>
<dbReference type="InterPro" id="IPR036875">
    <property type="entry name" value="Znf_CCHC_sf"/>
</dbReference>
<keyword evidence="1" id="KW-0862">Zinc</keyword>
<dbReference type="Proteomes" id="UP001274896">
    <property type="component" value="Unassembled WGS sequence"/>
</dbReference>
<evidence type="ECO:0000313" key="4">
    <source>
        <dbReference type="EMBL" id="KAK3535352.1"/>
    </source>
</evidence>